<dbReference type="AlphaFoldDB" id="A0A1X9TPE3"/>
<dbReference type="RefSeq" id="WP_042346543.1">
    <property type="nucleotide sequence ID" value="NZ_BNGA01000001.1"/>
</dbReference>
<proteinExistence type="predicted"/>
<gene>
    <name evidence="1" type="ORF">E4K51_07680</name>
</gene>
<reference evidence="1 2" key="1">
    <citation type="journal article" date="2019" name="Microorganisms">
        <title>Characteristics of Carbapenem-Resistant and Colistin-Resistant Escherichia coli Co-Producing NDM-1 and MCR-1 from Pig Farms in China.</title>
        <authorList>
            <person name="Peng Z."/>
            <person name="Li X."/>
            <person name="Hu Z."/>
            <person name="Li Z."/>
            <person name="Lv Y."/>
            <person name="Lei M."/>
            <person name="Wu B."/>
            <person name="Chen H."/>
            <person name="Wang X."/>
        </authorList>
    </citation>
    <scope>NUCLEOTIDE SEQUENCE [LARGE SCALE GENOMIC DNA]</scope>
    <source>
        <strain evidence="1 2">RXD010</strain>
    </source>
</reference>
<protein>
    <submittedName>
        <fullName evidence="1">Uncharacterized protein</fullName>
    </submittedName>
</protein>
<evidence type="ECO:0000313" key="1">
    <source>
        <dbReference type="EMBL" id="MQS30060.1"/>
    </source>
</evidence>
<comment type="caution">
    <text evidence="1">The sequence shown here is derived from an EMBL/GenBank/DDBJ whole genome shotgun (WGS) entry which is preliminary data.</text>
</comment>
<dbReference type="Proteomes" id="UP000460351">
    <property type="component" value="Unassembled WGS sequence"/>
</dbReference>
<dbReference type="EMBL" id="SQQU01000008">
    <property type="protein sequence ID" value="MQS30060.1"/>
    <property type="molecule type" value="Genomic_DNA"/>
</dbReference>
<evidence type="ECO:0000313" key="2">
    <source>
        <dbReference type="Proteomes" id="UP000460351"/>
    </source>
</evidence>
<organism evidence="1 2">
    <name type="scientific">Escherichia coli</name>
    <dbReference type="NCBI Taxonomy" id="562"/>
    <lineage>
        <taxon>Bacteria</taxon>
        <taxon>Pseudomonadati</taxon>
        <taxon>Pseudomonadota</taxon>
        <taxon>Gammaproteobacteria</taxon>
        <taxon>Enterobacterales</taxon>
        <taxon>Enterobacteriaceae</taxon>
        <taxon>Escherichia</taxon>
    </lineage>
</organism>
<accession>A0A1X9TPE3</accession>
<sequence>MADNEQPKVFQLGINTVTEYSDGKKVIEQNGHKVTYYPDGSMVAEMNGGHRAAISNSGTVLTINYSSIKYAYPKNLANVVSVNTITNVSGVTKEVLFTNGGTATCVYGPLGDLVSVKTNNVDSFSFNKDGDEFSFDISDNPSKLTVH</sequence>
<name>A0A1X9TPE3_ECOLX</name>